<dbReference type="AlphaFoldDB" id="A0A8C6Y336"/>
<dbReference type="PANTHER" id="PTHR23310">
    <property type="entry name" value="ACYL-COA-BINDING PROTEIN, ACBP"/>
    <property type="match status" value="1"/>
</dbReference>
<evidence type="ECO:0000256" key="1">
    <source>
        <dbReference type="ARBA" id="ARBA00004240"/>
    </source>
</evidence>
<dbReference type="PRINTS" id="PR00689">
    <property type="entry name" value="ACOABINDINGP"/>
</dbReference>
<evidence type="ECO:0000313" key="12">
    <source>
        <dbReference type="Proteomes" id="UP000694559"/>
    </source>
</evidence>
<dbReference type="GeneTree" id="ENSGT00940000154846"/>
<dbReference type="SUPFAM" id="SSF47027">
    <property type="entry name" value="Acyl-CoA binding protein"/>
    <property type="match status" value="1"/>
</dbReference>
<feature type="region of interest" description="Disordered" evidence="9">
    <location>
        <begin position="1"/>
        <end position="20"/>
    </location>
</feature>
<dbReference type="Pfam" id="PF00887">
    <property type="entry name" value="ACBP"/>
    <property type="match status" value="1"/>
</dbReference>
<dbReference type="GO" id="GO:0005783">
    <property type="term" value="C:endoplasmic reticulum"/>
    <property type="evidence" value="ECO:0007669"/>
    <property type="project" value="UniProtKB-SubCell"/>
</dbReference>
<dbReference type="PROSITE" id="PS51228">
    <property type="entry name" value="ACB_2"/>
    <property type="match status" value="1"/>
</dbReference>
<evidence type="ECO:0000256" key="8">
    <source>
        <dbReference type="ARBA" id="ARBA00039735"/>
    </source>
</evidence>
<organism evidence="11 12">
    <name type="scientific">Naja naja</name>
    <name type="common">Indian cobra</name>
    <dbReference type="NCBI Taxonomy" id="35670"/>
    <lineage>
        <taxon>Eukaryota</taxon>
        <taxon>Metazoa</taxon>
        <taxon>Chordata</taxon>
        <taxon>Craniata</taxon>
        <taxon>Vertebrata</taxon>
        <taxon>Euteleostomi</taxon>
        <taxon>Lepidosauria</taxon>
        <taxon>Squamata</taxon>
        <taxon>Bifurcata</taxon>
        <taxon>Unidentata</taxon>
        <taxon>Episquamata</taxon>
        <taxon>Toxicofera</taxon>
        <taxon>Serpentes</taxon>
        <taxon>Colubroidea</taxon>
        <taxon>Elapidae</taxon>
        <taxon>Elapinae</taxon>
        <taxon>Naja</taxon>
    </lineage>
</organism>
<dbReference type="InterPro" id="IPR000582">
    <property type="entry name" value="Acyl-CoA-binding_protein"/>
</dbReference>
<reference evidence="11" key="1">
    <citation type="submission" date="2025-08" db="UniProtKB">
        <authorList>
            <consortium name="Ensembl"/>
        </authorList>
    </citation>
    <scope>IDENTIFICATION</scope>
</reference>
<dbReference type="Ensembl" id="ENSNNAT00000023179.1">
    <property type="protein sequence ID" value="ENSNNAP00000022113.1"/>
    <property type="gene ID" value="ENSNNAG00000014580.1"/>
</dbReference>
<dbReference type="OMA" id="GAVNTEC"/>
<dbReference type="PROSITE" id="PS00880">
    <property type="entry name" value="ACB_1"/>
    <property type="match status" value="1"/>
</dbReference>
<dbReference type="OrthoDB" id="346910at2759"/>
<evidence type="ECO:0000256" key="9">
    <source>
        <dbReference type="SAM" id="MobiDB-lite"/>
    </source>
</evidence>
<accession>A0A8C6Y336</accession>
<comment type="similarity">
    <text evidence="3">Belongs to the ACBP family.</text>
</comment>
<evidence type="ECO:0000256" key="2">
    <source>
        <dbReference type="ARBA" id="ARBA00004555"/>
    </source>
</evidence>
<keyword evidence="7" id="KW-0446">Lipid-binding</keyword>
<dbReference type="InterPro" id="IPR035984">
    <property type="entry name" value="Acyl-CoA-binding_sf"/>
</dbReference>
<evidence type="ECO:0000256" key="3">
    <source>
        <dbReference type="ARBA" id="ARBA00005567"/>
    </source>
</evidence>
<evidence type="ECO:0000256" key="5">
    <source>
        <dbReference type="ARBA" id="ARBA00022824"/>
    </source>
</evidence>
<dbReference type="GO" id="GO:0006631">
    <property type="term" value="P:fatty acid metabolic process"/>
    <property type="evidence" value="ECO:0007669"/>
    <property type="project" value="TreeGrafter"/>
</dbReference>
<keyword evidence="12" id="KW-1185">Reference proteome</keyword>
<comment type="subcellular location">
    <subcellularLocation>
        <location evidence="1">Endoplasmic reticulum</location>
    </subcellularLocation>
    <subcellularLocation>
        <location evidence="2">Golgi apparatus</location>
    </subcellularLocation>
</comment>
<feature type="compositionally biased region" description="Basic and acidic residues" evidence="9">
    <location>
        <begin position="1"/>
        <end position="11"/>
    </location>
</feature>
<evidence type="ECO:0000256" key="4">
    <source>
        <dbReference type="ARBA" id="ARBA00022448"/>
    </source>
</evidence>
<sequence>MTQAEFDKAAEEVSNLKSQPSDQELLDLYSHFKQVTDGDGNAECPGMFDLKGKAKYSMSKEDAIEAVVGFTFLYYRFCGRGLLGVAGEGYCKICSQRWYLQVL</sequence>
<dbReference type="PANTHER" id="PTHR23310:SF54">
    <property type="entry name" value="ACYL-COA-BINDING PROTEIN"/>
    <property type="match status" value="1"/>
</dbReference>
<name>A0A8C6Y336_NAJNA</name>
<evidence type="ECO:0000313" key="11">
    <source>
        <dbReference type="Ensembl" id="ENSNNAP00000022113.1"/>
    </source>
</evidence>
<evidence type="ECO:0000259" key="10">
    <source>
        <dbReference type="PROSITE" id="PS51228"/>
    </source>
</evidence>
<dbReference type="Proteomes" id="UP000694559">
    <property type="component" value="Unplaced"/>
</dbReference>
<keyword evidence="4" id="KW-0813">Transport</keyword>
<dbReference type="Gene3D" id="1.20.80.10">
    <property type="match status" value="1"/>
</dbReference>
<keyword evidence="5" id="KW-0256">Endoplasmic reticulum</keyword>
<reference evidence="11" key="2">
    <citation type="submission" date="2025-09" db="UniProtKB">
        <authorList>
            <consortium name="Ensembl"/>
        </authorList>
    </citation>
    <scope>IDENTIFICATION</scope>
</reference>
<dbReference type="InterPro" id="IPR022408">
    <property type="entry name" value="Acyl-CoA-binding_prot_CS"/>
</dbReference>
<dbReference type="GO" id="GO:0000062">
    <property type="term" value="F:fatty-acyl-CoA binding"/>
    <property type="evidence" value="ECO:0007669"/>
    <property type="project" value="InterPro"/>
</dbReference>
<dbReference type="InterPro" id="IPR014352">
    <property type="entry name" value="FERM/acyl-CoA-bd_prot_sf"/>
</dbReference>
<feature type="domain" description="ACB" evidence="10">
    <location>
        <begin position="2"/>
        <end position="76"/>
    </location>
</feature>
<evidence type="ECO:0000256" key="6">
    <source>
        <dbReference type="ARBA" id="ARBA00023034"/>
    </source>
</evidence>
<proteinExistence type="inferred from homology"/>
<keyword evidence="6" id="KW-0333">Golgi apparatus</keyword>
<evidence type="ECO:0000256" key="7">
    <source>
        <dbReference type="ARBA" id="ARBA00023121"/>
    </source>
</evidence>
<protein>
    <recommendedName>
        <fullName evidence="8">Acyl-CoA-binding protein</fullName>
    </recommendedName>
</protein>
<dbReference type="GO" id="GO:0005794">
    <property type="term" value="C:Golgi apparatus"/>
    <property type="evidence" value="ECO:0007669"/>
    <property type="project" value="UniProtKB-SubCell"/>
</dbReference>